<dbReference type="PANTHER" id="PTHR22933:SF44">
    <property type="entry name" value="RE15157P"/>
    <property type="match status" value="1"/>
</dbReference>
<comment type="caution">
    <text evidence="1">The sequence shown here is derived from an EMBL/GenBank/DDBJ whole genome shotgun (WGS) entry which is preliminary data.</text>
</comment>
<dbReference type="EMBL" id="VIIS01000733">
    <property type="protein sequence ID" value="KAF0305670.1"/>
    <property type="molecule type" value="Genomic_DNA"/>
</dbReference>
<dbReference type="Proteomes" id="UP000440578">
    <property type="component" value="Unassembled WGS sequence"/>
</dbReference>
<dbReference type="OrthoDB" id="6363509at2759"/>
<keyword evidence="2" id="KW-1185">Reference proteome</keyword>
<sequence length="160" mass="17702">MAISFQRLQLLRKTTTVKRQANSGSSYPTYTSVPKTSFSCDQFGPGYYADLETDCQVFVCDWWYNVDCGASDKFYSLNSLIGRESEAGERSSTAQTPQPQYQFDRVRAQLATLLEGVEPLDVPANQLDPQPASAAPGRVVFSARGQDQPEWLYALGGLVL</sequence>
<evidence type="ECO:0000313" key="1">
    <source>
        <dbReference type="EMBL" id="KAF0305670.1"/>
    </source>
</evidence>
<name>A0A6A4WPP1_AMPAM</name>
<evidence type="ECO:0000313" key="2">
    <source>
        <dbReference type="Proteomes" id="UP000440578"/>
    </source>
</evidence>
<protein>
    <submittedName>
        <fullName evidence="1">Uncharacterized protein</fullName>
    </submittedName>
</protein>
<dbReference type="AlphaFoldDB" id="A0A6A4WPP1"/>
<dbReference type="InterPro" id="IPR052976">
    <property type="entry name" value="Scoloptoxin-like"/>
</dbReference>
<gene>
    <name evidence="1" type="ORF">FJT64_022735</name>
</gene>
<accession>A0A6A4WPP1</accession>
<organism evidence="1 2">
    <name type="scientific">Amphibalanus amphitrite</name>
    <name type="common">Striped barnacle</name>
    <name type="synonym">Balanus amphitrite</name>
    <dbReference type="NCBI Taxonomy" id="1232801"/>
    <lineage>
        <taxon>Eukaryota</taxon>
        <taxon>Metazoa</taxon>
        <taxon>Ecdysozoa</taxon>
        <taxon>Arthropoda</taxon>
        <taxon>Crustacea</taxon>
        <taxon>Multicrustacea</taxon>
        <taxon>Cirripedia</taxon>
        <taxon>Thoracica</taxon>
        <taxon>Thoracicalcarea</taxon>
        <taxon>Balanomorpha</taxon>
        <taxon>Balanoidea</taxon>
        <taxon>Balanidae</taxon>
        <taxon>Amphibalaninae</taxon>
        <taxon>Amphibalanus</taxon>
    </lineage>
</organism>
<reference evidence="1 2" key="1">
    <citation type="submission" date="2019-07" db="EMBL/GenBank/DDBJ databases">
        <title>Draft genome assembly of a fouling barnacle, Amphibalanus amphitrite (Darwin, 1854): The first reference genome for Thecostraca.</title>
        <authorList>
            <person name="Kim W."/>
        </authorList>
    </citation>
    <scope>NUCLEOTIDE SEQUENCE [LARGE SCALE GENOMIC DNA]</scope>
    <source>
        <strain evidence="1">SNU_AA5</strain>
        <tissue evidence="1">Soma without cirri and trophi</tissue>
    </source>
</reference>
<dbReference type="PANTHER" id="PTHR22933">
    <property type="entry name" value="FI18007P1-RELATED"/>
    <property type="match status" value="1"/>
</dbReference>
<proteinExistence type="predicted"/>